<keyword evidence="4 6" id="KW-0630">Potassium</keyword>
<dbReference type="Pfam" id="PF10396">
    <property type="entry name" value="TrmE_N"/>
    <property type="match status" value="1"/>
</dbReference>
<dbReference type="InterPro" id="IPR005225">
    <property type="entry name" value="Small_GTP-bd"/>
</dbReference>
<feature type="domain" description="TrmE-type G" evidence="8">
    <location>
        <begin position="216"/>
        <end position="376"/>
    </location>
</feature>
<dbReference type="InterPro" id="IPR006073">
    <property type="entry name" value="GTP-bd"/>
</dbReference>
<evidence type="ECO:0000259" key="8">
    <source>
        <dbReference type="PROSITE" id="PS51709"/>
    </source>
</evidence>
<dbReference type="EC" id="3.6.-.-" evidence="6"/>
<dbReference type="Gene3D" id="1.20.120.430">
    <property type="entry name" value="tRNA modification GTPase MnmE domain 2"/>
    <property type="match status" value="1"/>
</dbReference>
<gene>
    <name evidence="6 9" type="primary">mnmE</name>
    <name evidence="6" type="synonym">trmE</name>
    <name evidence="9" type="ORF">ICW73_02225</name>
</gene>
<comment type="subcellular location">
    <subcellularLocation>
        <location evidence="6">Cytoplasm</location>
    </subcellularLocation>
</comment>
<dbReference type="EMBL" id="CP061275">
    <property type="protein sequence ID" value="QNS01774.1"/>
    <property type="molecule type" value="Genomic_DNA"/>
</dbReference>
<evidence type="ECO:0000256" key="2">
    <source>
        <dbReference type="ARBA" id="ARBA00022694"/>
    </source>
</evidence>
<feature type="binding site" evidence="6">
    <location>
        <position position="226"/>
    </location>
    <ligand>
        <name>K(+)</name>
        <dbReference type="ChEBI" id="CHEBI:29103"/>
    </ligand>
</feature>
<dbReference type="Proteomes" id="UP000516346">
    <property type="component" value="Chromosome"/>
</dbReference>
<dbReference type="InterPro" id="IPR004520">
    <property type="entry name" value="GTPase_MnmE"/>
</dbReference>
<evidence type="ECO:0000313" key="10">
    <source>
        <dbReference type="Proteomes" id="UP000516346"/>
    </source>
</evidence>
<dbReference type="InterPro" id="IPR027266">
    <property type="entry name" value="TrmE/GcvT-like"/>
</dbReference>
<dbReference type="SUPFAM" id="SSF52540">
    <property type="entry name" value="P-loop containing nucleoside triphosphate hydrolases"/>
    <property type="match status" value="1"/>
</dbReference>
<dbReference type="Pfam" id="PF01926">
    <property type="entry name" value="MMR_HSR1"/>
    <property type="match status" value="1"/>
</dbReference>
<evidence type="ECO:0000256" key="5">
    <source>
        <dbReference type="ARBA" id="ARBA00023134"/>
    </source>
</evidence>
<evidence type="ECO:0000256" key="4">
    <source>
        <dbReference type="ARBA" id="ARBA00022958"/>
    </source>
</evidence>
<comment type="similarity">
    <text evidence="1 6 7">Belongs to the TRAFAC class TrmE-Era-EngA-EngB-Septin-like GTPase superfamily. TrmE GTPase family.</text>
</comment>
<keyword evidence="6" id="KW-0378">Hydrolase</keyword>
<feature type="binding site" evidence="6">
    <location>
        <position position="120"/>
    </location>
    <ligand>
        <name>(6S)-5-formyl-5,6,7,8-tetrahydrofolate</name>
        <dbReference type="ChEBI" id="CHEBI:57457"/>
    </ligand>
</feature>
<dbReference type="InterPro" id="IPR027368">
    <property type="entry name" value="MnmE_dom2"/>
</dbReference>
<dbReference type="NCBIfam" id="TIGR00450">
    <property type="entry name" value="mnmE_trmE_thdF"/>
    <property type="match status" value="1"/>
</dbReference>
<dbReference type="CDD" id="cd04164">
    <property type="entry name" value="trmE"/>
    <property type="match status" value="1"/>
</dbReference>
<dbReference type="InterPro" id="IPR025867">
    <property type="entry name" value="MnmE_helical"/>
</dbReference>
<evidence type="ECO:0000256" key="7">
    <source>
        <dbReference type="RuleBase" id="RU003313"/>
    </source>
</evidence>
<evidence type="ECO:0000256" key="6">
    <source>
        <dbReference type="HAMAP-Rule" id="MF_00379"/>
    </source>
</evidence>
<dbReference type="AlphaFoldDB" id="A0A7H1AZ69"/>
<evidence type="ECO:0000256" key="3">
    <source>
        <dbReference type="ARBA" id="ARBA00022741"/>
    </source>
</evidence>
<feature type="binding site" evidence="6">
    <location>
        <position position="452"/>
    </location>
    <ligand>
        <name>(6S)-5-formyl-5,6,7,8-tetrahydrofolate</name>
        <dbReference type="ChEBI" id="CHEBI:57457"/>
    </ligand>
</feature>
<feature type="binding site" evidence="6">
    <location>
        <position position="247"/>
    </location>
    <ligand>
        <name>K(+)</name>
        <dbReference type="ChEBI" id="CHEBI:29103"/>
    </ligand>
</feature>
<dbReference type="PANTHER" id="PTHR42714:SF2">
    <property type="entry name" value="TRNA MODIFICATION GTPASE GTPBP3, MITOCHONDRIAL"/>
    <property type="match status" value="1"/>
</dbReference>
<comment type="function">
    <text evidence="6">Exhibits a very high intrinsic GTPase hydrolysis rate. Involved in the addition of a carboxymethylaminomethyl (cmnm) group at the wobble position (U34) of certain tRNAs, forming tRNA-cmnm(5)s(2)U34.</text>
</comment>
<feature type="binding site" evidence="6">
    <location>
        <position position="230"/>
    </location>
    <ligand>
        <name>Mg(2+)</name>
        <dbReference type="ChEBI" id="CHEBI:18420"/>
    </ligand>
</feature>
<comment type="caution">
    <text evidence="6">Lacks conserved residue(s) required for the propagation of feature annotation.</text>
</comment>
<feature type="binding site" evidence="6">
    <location>
        <position position="245"/>
    </location>
    <ligand>
        <name>K(+)</name>
        <dbReference type="ChEBI" id="CHEBI:29103"/>
    </ligand>
</feature>
<dbReference type="GO" id="GO:0003924">
    <property type="term" value="F:GTPase activity"/>
    <property type="evidence" value="ECO:0007669"/>
    <property type="project" value="UniProtKB-UniRule"/>
</dbReference>
<dbReference type="GO" id="GO:0005525">
    <property type="term" value="F:GTP binding"/>
    <property type="evidence" value="ECO:0007669"/>
    <property type="project" value="UniProtKB-UniRule"/>
</dbReference>
<feature type="binding site" evidence="6">
    <location>
        <begin position="270"/>
        <end position="273"/>
    </location>
    <ligand>
        <name>GTP</name>
        <dbReference type="ChEBI" id="CHEBI:37565"/>
    </ligand>
</feature>
<feature type="binding site" evidence="6">
    <location>
        <position position="251"/>
    </location>
    <ligand>
        <name>Mg(2+)</name>
        <dbReference type="ChEBI" id="CHEBI:18420"/>
    </ligand>
</feature>
<evidence type="ECO:0000313" key="9">
    <source>
        <dbReference type="EMBL" id="QNS01774.1"/>
    </source>
</evidence>
<name>A0A7H1AZ69_9GAMM</name>
<dbReference type="GO" id="GO:0046872">
    <property type="term" value="F:metal ion binding"/>
    <property type="evidence" value="ECO:0007669"/>
    <property type="project" value="UniProtKB-KW"/>
</dbReference>
<dbReference type="NCBIfam" id="TIGR00231">
    <property type="entry name" value="small_GTP"/>
    <property type="match status" value="1"/>
</dbReference>
<organism evidence="9 10">
    <name type="scientific">Buchnera aphidicola</name>
    <name type="common">Pentalonia nigronervosa</name>
    <dbReference type="NCBI Taxonomy" id="1309793"/>
    <lineage>
        <taxon>Bacteria</taxon>
        <taxon>Pseudomonadati</taxon>
        <taxon>Pseudomonadota</taxon>
        <taxon>Gammaproteobacteria</taxon>
        <taxon>Enterobacterales</taxon>
        <taxon>Erwiniaceae</taxon>
        <taxon>Buchnera</taxon>
    </lineage>
</organism>
<feature type="binding site" evidence="6">
    <location>
        <position position="80"/>
    </location>
    <ligand>
        <name>(6S)-5-formyl-5,6,7,8-tetrahydrofolate</name>
        <dbReference type="ChEBI" id="CHEBI:57457"/>
    </ligand>
</feature>
<proteinExistence type="inferred from homology"/>
<dbReference type="PANTHER" id="PTHR42714">
    <property type="entry name" value="TRNA MODIFICATION GTPASE GTPBP3"/>
    <property type="match status" value="1"/>
</dbReference>
<comment type="cofactor">
    <cofactor evidence="6">
        <name>K(+)</name>
        <dbReference type="ChEBI" id="CHEBI:29103"/>
    </cofactor>
    <text evidence="6">Binds 1 potassium ion per subunit.</text>
</comment>
<dbReference type="InterPro" id="IPR018948">
    <property type="entry name" value="GTP-bd_TrmE_N"/>
</dbReference>
<dbReference type="GO" id="GO:0030488">
    <property type="term" value="P:tRNA methylation"/>
    <property type="evidence" value="ECO:0007669"/>
    <property type="project" value="TreeGrafter"/>
</dbReference>
<protein>
    <recommendedName>
        <fullName evidence="6">tRNA modification GTPase MnmE</fullName>
        <ecNumber evidence="6">3.6.-.-</ecNumber>
    </recommendedName>
</protein>
<feature type="binding site" evidence="6">
    <location>
        <begin position="245"/>
        <end position="251"/>
    </location>
    <ligand>
        <name>GTP</name>
        <dbReference type="ChEBI" id="CHEBI:37565"/>
    </ligand>
</feature>
<dbReference type="Pfam" id="PF12631">
    <property type="entry name" value="MnmE_helical"/>
    <property type="match status" value="1"/>
</dbReference>
<dbReference type="InterPro" id="IPR027417">
    <property type="entry name" value="P-loop_NTPase"/>
</dbReference>
<accession>A0A7H1AZ69</accession>
<dbReference type="Gene3D" id="3.30.1360.120">
    <property type="entry name" value="Probable tRNA modification gtpase trme, domain 1"/>
    <property type="match status" value="1"/>
</dbReference>
<keyword evidence="6" id="KW-0460">Magnesium</keyword>
<sequence>MSYTETIVSQVTCPGKSAVGILRISGPHSNRVAIQVLGKIPLARFATYSKFFDKNHKILDWGISLWFPAPFSFTGEDVLELQGHGSPLIMDLLVKSILSIDNVRLANPGEFSERAFLNGKINLLQAEAIDDLIHAETELSVRASLNSLQGNFFLYIKELMNILVDIRITIESNIDFSEDDIYSDFEDIINKKFQALRIKFMEIKNVVVKNTVLREEKRIVIAGLPNSGKSSLLNILSCSERAIVTSIPGTTRDIICEHININGIIYKLIDTAGLRDTTDSIEKIGITRAWQAVKSADHILFLIDNTLSKIKQEEIYNQFLKDCPKNVKITFVLNKNDLTKDDYDIRKIRSWYFVRISAQTGRGIDMLCQHIACSEKNKMRAGVFFARRRHIHQIDLALNAFEDAQKTWNLHKNVELLANSLNTMNKFLGEITGHVTSKELLNRIFSKFCIGK</sequence>
<keyword evidence="6" id="KW-0963">Cytoplasm</keyword>
<feature type="binding site" evidence="6">
    <location>
        <begin position="226"/>
        <end position="231"/>
    </location>
    <ligand>
        <name>GTP</name>
        <dbReference type="ChEBI" id="CHEBI:37565"/>
    </ligand>
</feature>
<keyword evidence="5 6" id="KW-0342">GTP-binding</keyword>
<dbReference type="Gene3D" id="3.40.50.300">
    <property type="entry name" value="P-loop containing nucleotide triphosphate hydrolases"/>
    <property type="match status" value="1"/>
</dbReference>
<comment type="subunit">
    <text evidence="6">Homodimer. Heterotetramer of two MnmE and two MnmG subunits.</text>
</comment>
<reference evidence="9 10" key="1">
    <citation type="submission" date="2020-09" db="EMBL/GenBank/DDBJ databases">
        <title>Genome sequence of the banana aphid, Pentalonia nigronervosa Coquerel (Hemiptera: Aphididae) and its symbionts.</title>
        <authorList>
            <person name="Mathers T.C."/>
            <person name="Mugford S.T."/>
            <person name="Hogenhout S.A."/>
            <person name="Tripathi L."/>
        </authorList>
    </citation>
    <scope>NUCLEOTIDE SEQUENCE [LARGE SCALE GENOMIC DNA]</scope>
    <source>
        <strain evidence="9">Ba4</strain>
    </source>
</reference>
<keyword evidence="2 6" id="KW-0819">tRNA processing</keyword>
<keyword evidence="6" id="KW-0479">Metal-binding</keyword>
<dbReference type="GO" id="GO:0002098">
    <property type="term" value="P:tRNA wobble uridine modification"/>
    <property type="evidence" value="ECO:0007669"/>
    <property type="project" value="TreeGrafter"/>
</dbReference>
<evidence type="ECO:0000256" key="1">
    <source>
        <dbReference type="ARBA" id="ARBA00011043"/>
    </source>
</evidence>
<feature type="binding site" evidence="6">
    <location>
        <position position="23"/>
    </location>
    <ligand>
        <name>(6S)-5-formyl-5,6,7,8-tetrahydrofolate</name>
        <dbReference type="ChEBI" id="CHEBI:57457"/>
    </ligand>
</feature>
<feature type="binding site" evidence="6">
    <location>
        <position position="250"/>
    </location>
    <ligand>
        <name>K(+)</name>
        <dbReference type="ChEBI" id="CHEBI:29103"/>
    </ligand>
</feature>
<dbReference type="GO" id="GO:0005829">
    <property type="term" value="C:cytosol"/>
    <property type="evidence" value="ECO:0007669"/>
    <property type="project" value="TreeGrafter"/>
</dbReference>
<dbReference type="InterPro" id="IPR031168">
    <property type="entry name" value="G_TrmE"/>
</dbReference>
<keyword evidence="3 6" id="KW-0547">Nucleotide-binding</keyword>
<dbReference type="NCBIfam" id="NF003661">
    <property type="entry name" value="PRK05291.1-3"/>
    <property type="match status" value="1"/>
</dbReference>
<dbReference type="HAMAP" id="MF_00379">
    <property type="entry name" value="GTPase_MnmE"/>
    <property type="match status" value="1"/>
</dbReference>
<dbReference type="PROSITE" id="PS51709">
    <property type="entry name" value="G_TRME"/>
    <property type="match status" value="1"/>
</dbReference>
<dbReference type="CDD" id="cd14858">
    <property type="entry name" value="TrmE_N"/>
    <property type="match status" value="1"/>
</dbReference>